<reference evidence="2" key="2">
    <citation type="submission" date="2015-06" db="UniProtKB">
        <authorList>
            <consortium name="EnsemblProtists"/>
        </authorList>
    </citation>
    <scope>IDENTIFICATION</scope>
    <source>
        <strain evidence="2">Emoy2</strain>
    </source>
</reference>
<evidence type="ECO:0000313" key="2">
    <source>
        <dbReference type="EnsemblProtists" id="HpaP814090"/>
    </source>
</evidence>
<sequence length="88" mass="10019">MSRSRSRSRTSGLTTSEQRQCVRPANRTPRTSLPSRTRRQSRQTRDEGHGDLMAEGLSQEECWYSYVPAKGGKVFVFVPCRINQGLKC</sequence>
<dbReference type="VEuPathDB" id="FungiDB:HpaG814090"/>
<dbReference type="Proteomes" id="UP000011713">
    <property type="component" value="Unassembled WGS sequence"/>
</dbReference>
<feature type="compositionally biased region" description="Basic and acidic residues" evidence="1">
    <location>
        <begin position="43"/>
        <end position="52"/>
    </location>
</feature>
<feature type="region of interest" description="Disordered" evidence="1">
    <location>
        <begin position="1"/>
        <end position="52"/>
    </location>
</feature>
<dbReference type="AlphaFoldDB" id="M4C4S0"/>
<protein>
    <submittedName>
        <fullName evidence="2">Uncharacterized protein</fullName>
    </submittedName>
</protein>
<name>M4C4S0_HYAAE</name>
<accession>M4C4S0</accession>
<dbReference type="EnsemblProtists" id="HpaT814090">
    <property type="protein sequence ID" value="HpaP814090"/>
    <property type="gene ID" value="HpaG814090"/>
</dbReference>
<proteinExistence type="predicted"/>
<dbReference type="InParanoid" id="M4C4S0"/>
<dbReference type="HOGENOM" id="CLU_2473760_0_0_1"/>
<organism evidence="2 3">
    <name type="scientific">Hyaloperonospora arabidopsidis (strain Emoy2)</name>
    <name type="common">Downy mildew agent</name>
    <name type="synonym">Peronospora arabidopsidis</name>
    <dbReference type="NCBI Taxonomy" id="559515"/>
    <lineage>
        <taxon>Eukaryota</taxon>
        <taxon>Sar</taxon>
        <taxon>Stramenopiles</taxon>
        <taxon>Oomycota</taxon>
        <taxon>Peronosporomycetes</taxon>
        <taxon>Peronosporales</taxon>
        <taxon>Peronosporaceae</taxon>
        <taxon>Hyaloperonospora</taxon>
    </lineage>
</organism>
<dbReference type="EMBL" id="JH598242">
    <property type="status" value="NOT_ANNOTATED_CDS"/>
    <property type="molecule type" value="Genomic_DNA"/>
</dbReference>
<reference evidence="3" key="1">
    <citation type="journal article" date="2010" name="Science">
        <title>Signatures of adaptation to obligate biotrophy in the Hyaloperonospora arabidopsidis genome.</title>
        <authorList>
            <person name="Baxter L."/>
            <person name="Tripathy S."/>
            <person name="Ishaque N."/>
            <person name="Boot N."/>
            <person name="Cabral A."/>
            <person name="Kemen E."/>
            <person name="Thines M."/>
            <person name="Ah-Fong A."/>
            <person name="Anderson R."/>
            <person name="Badejoko W."/>
            <person name="Bittner-Eddy P."/>
            <person name="Boore J.L."/>
            <person name="Chibucos M.C."/>
            <person name="Coates M."/>
            <person name="Dehal P."/>
            <person name="Delehaunty K."/>
            <person name="Dong S."/>
            <person name="Downton P."/>
            <person name="Dumas B."/>
            <person name="Fabro G."/>
            <person name="Fronick C."/>
            <person name="Fuerstenberg S.I."/>
            <person name="Fulton L."/>
            <person name="Gaulin E."/>
            <person name="Govers F."/>
            <person name="Hughes L."/>
            <person name="Humphray S."/>
            <person name="Jiang R.H."/>
            <person name="Judelson H."/>
            <person name="Kamoun S."/>
            <person name="Kyung K."/>
            <person name="Meijer H."/>
            <person name="Minx P."/>
            <person name="Morris P."/>
            <person name="Nelson J."/>
            <person name="Phuntumart V."/>
            <person name="Qutob D."/>
            <person name="Rehmany A."/>
            <person name="Rougon-Cardoso A."/>
            <person name="Ryden P."/>
            <person name="Torto-Alalibo T."/>
            <person name="Studholme D."/>
            <person name="Wang Y."/>
            <person name="Win J."/>
            <person name="Wood J."/>
            <person name="Clifton S.W."/>
            <person name="Rogers J."/>
            <person name="Van den Ackerveken G."/>
            <person name="Jones J.D."/>
            <person name="McDowell J.M."/>
            <person name="Beynon J."/>
            <person name="Tyler B.M."/>
        </authorList>
    </citation>
    <scope>NUCLEOTIDE SEQUENCE [LARGE SCALE GENOMIC DNA]</scope>
    <source>
        <strain evidence="3">Emoy2</strain>
    </source>
</reference>
<evidence type="ECO:0000256" key="1">
    <source>
        <dbReference type="SAM" id="MobiDB-lite"/>
    </source>
</evidence>
<evidence type="ECO:0000313" key="3">
    <source>
        <dbReference type="Proteomes" id="UP000011713"/>
    </source>
</evidence>
<keyword evidence="3" id="KW-1185">Reference proteome</keyword>